<feature type="coiled-coil region" evidence="1">
    <location>
        <begin position="9"/>
        <end position="101"/>
    </location>
</feature>
<feature type="compositionally biased region" description="Basic and acidic residues" evidence="2">
    <location>
        <begin position="256"/>
        <end position="269"/>
    </location>
</feature>
<organism evidence="3 4">
    <name type="scientific">Channa striata</name>
    <name type="common">Snakehead murrel</name>
    <name type="synonym">Ophicephalus striatus</name>
    <dbReference type="NCBI Taxonomy" id="64152"/>
    <lineage>
        <taxon>Eukaryota</taxon>
        <taxon>Metazoa</taxon>
        <taxon>Chordata</taxon>
        <taxon>Craniata</taxon>
        <taxon>Vertebrata</taxon>
        <taxon>Euteleostomi</taxon>
        <taxon>Actinopterygii</taxon>
        <taxon>Neopterygii</taxon>
        <taxon>Teleostei</taxon>
        <taxon>Neoteleostei</taxon>
        <taxon>Acanthomorphata</taxon>
        <taxon>Anabantaria</taxon>
        <taxon>Anabantiformes</taxon>
        <taxon>Channoidei</taxon>
        <taxon>Channidae</taxon>
        <taxon>Channa</taxon>
    </lineage>
</organism>
<proteinExistence type="predicted"/>
<name>A0AA88MJ99_CHASR</name>
<evidence type="ECO:0000313" key="3">
    <source>
        <dbReference type="EMBL" id="KAK2837738.1"/>
    </source>
</evidence>
<reference evidence="3" key="1">
    <citation type="submission" date="2023-07" db="EMBL/GenBank/DDBJ databases">
        <title>Chromosome-level Genome Assembly of Striped Snakehead (Channa striata).</title>
        <authorList>
            <person name="Liu H."/>
        </authorList>
    </citation>
    <scope>NUCLEOTIDE SEQUENCE</scope>
    <source>
        <strain evidence="3">Gz</strain>
        <tissue evidence="3">Muscle</tissue>
    </source>
</reference>
<gene>
    <name evidence="3" type="ORF">Q5P01_014950</name>
</gene>
<dbReference type="Proteomes" id="UP001187415">
    <property type="component" value="Unassembled WGS sequence"/>
</dbReference>
<evidence type="ECO:0000313" key="4">
    <source>
        <dbReference type="Proteomes" id="UP001187415"/>
    </source>
</evidence>
<evidence type="ECO:0000256" key="1">
    <source>
        <dbReference type="SAM" id="Coils"/>
    </source>
</evidence>
<accession>A0AA88MJ99</accession>
<comment type="caution">
    <text evidence="3">The sequence shown here is derived from an EMBL/GenBank/DDBJ whole genome shotgun (WGS) entry which is preliminary data.</text>
</comment>
<protein>
    <submittedName>
        <fullName evidence="3">Uncharacterized protein</fullName>
    </submittedName>
</protein>
<dbReference type="EMBL" id="JAUPFM010000011">
    <property type="protein sequence ID" value="KAK2837738.1"/>
    <property type="molecule type" value="Genomic_DNA"/>
</dbReference>
<keyword evidence="4" id="KW-1185">Reference proteome</keyword>
<sequence>MSRRESRGSRGVNRELEDMRRQMEAEMKEMEEKMRTAAKIMVLKERDIWQQDREQLLEENRSLQKQLSIMKEDNRNLQTDLQKANEEREQQEEKIISLHKRLLTLEKIYSTALFTCSGLKRECEVAEEEKMREQLIISLQQSLSARQQGSERVRGLYLQCEKSSGFETVEDEWRRKDTKRVELKKGQAHTRAHVDTLAELTETQSALKQNQLSCVAVEEKLQTLLAEKEERFRKELSGTEQRFRQQLSKQGRRFKKELSEKTGEKKENDSSCEHNCLRVLLTHN</sequence>
<dbReference type="AlphaFoldDB" id="A0AA88MJ99"/>
<keyword evidence="1" id="KW-0175">Coiled coil</keyword>
<evidence type="ECO:0000256" key="2">
    <source>
        <dbReference type="SAM" id="MobiDB-lite"/>
    </source>
</evidence>
<feature type="region of interest" description="Disordered" evidence="2">
    <location>
        <begin position="246"/>
        <end position="269"/>
    </location>
</feature>